<dbReference type="InterPro" id="IPR036390">
    <property type="entry name" value="WH_DNA-bd_sf"/>
</dbReference>
<dbReference type="PANTHER" id="PTHR38445:SF9">
    <property type="entry name" value="HTH-TYPE TRANSCRIPTIONAL REPRESSOR YTRA"/>
    <property type="match status" value="1"/>
</dbReference>
<dbReference type="InterPro" id="IPR000524">
    <property type="entry name" value="Tscrpt_reg_HTH_GntR"/>
</dbReference>
<dbReference type="GO" id="GO:0003700">
    <property type="term" value="F:DNA-binding transcription factor activity"/>
    <property type="evidence" value="ECO:0007669"/>
    <property type="project" value="InterPro"/>
</dbReference>
<keyword evidence="1" id="KW-0805">Transcription regulation</keyword>
<protein>
    <submittedName>
        <fullName evidence="5">GntR family transcriptional regulator</fullName>
    </submittedName>
</protein>
<proteinExistence type="predicted"/>
<dbReference type="GO" id="GO:0003677">
    <property type="term" value="F:DNA binding"/>
    <property type="evidence" value="ECO:0007669"/>
    <property type="project" value="UniProtKB-KW"/>
</dbReference>
<evidence type="ECO:0000313" key="5">
    <source>
        <dbReference type="EMBL" id="HFK23798.1"/>
    </source>
</evidence>
<dbReference type="InterPro" id="IPR036388">
    <property type="entry name" value="WH-like_DNA-bd_sf"/>
</dbReference>
<dbReference type="EMBL" id="DSTT01000005">
    <property type="protein sequence ID" value="HFK23798.1"/>
    <property type="molecule type" value="Genomic_DNA"/>
</dbReference>
<reference evidence="5" key="1">
    <citation type="journal article" date="2020" name="mSystems">
        <title>Genome- and Community-Level Interaction Insights into Carbon Utilization and Element Cycling Functions of Hydrothermarchaeota in Hydrothermal Sediment.</title>
        <authorList>
            <person name="Zhou Z."/>
            <person name="Liu Y."/>
            <person name="Xu W."/>
            <person name="Pan J."/>
            <person name="Luo Z.H."/>
            <person name="Li M."/>
        </authorList>
    </citation>
    <scope>NUCLEOTIDE SEQUENCE [LARGE SCALE GENOMIC DNA]</scope>
    <source>
        <strain evidence="5">SpSt-464</strain>
    </source>
</reference>
<sequence>MNIVVDTESTIPVYQQIKNQIKGMIVSQELKKGIKLPSIRDLSKILNLSINTVAKAYYELEREGVLKLDGRRGSIILGLEKIDENERKNFLEKITEEFLLRSKEYSYSKDEIIKMVNIKYGEIY</sequence>
<dbReference type="SUPFAM" id="SSF46785">
    <property type="entry name" value="Winged helix' DNA-binding domain"/>
    <property type="match status" value="1"/>
</dbReference>
<comment type="caution">
    <text evidence="5">The sequence shown here is derived from an EMBL/GenBank/DDBJ whole genome shotgun (WGS) entry which is preliminary data.</text>
</comment>
<dbReference type="PANTHER" id="PTHR38445">
    <property type="entry name" value="HTH-TYPE TRANSCRIPTIONAL REPRESSOR YTRA"/>
    <property type="match status" value="1"/>
</dbReference>
<gene>
    <name evidence="5" type="ORF">ENS15_04010</name>
</gene>
<keyword evidence="2" id="KW-0238">DNA-binding</keyword>
<dbReference type="AlphaFoldDB" id="A0A7C3N5V8"/>
<dbReference type="Pfam" id="PF00392">
    <property type="entry name" value="GntR"/>
    <property type="match status" value="1"/>
</dbReference>
<organism evidence="5">
    <name type="scientific">candidate division WOR-3 bacterium</name>
    <dbReference type="NCBI Taxonomy" id="2052148"/>
    <lineage>
        <taxon>Bacteria</taxon>
        <taxon>Bacteria division WOR-3</taxon>
    </lineage>
</organism>
<dbReference type="CDD" id="cd07377">
    <property type="entry name" value="WHTH_GntR"/>
    <property type="match status" value="1"/>
</dbReference>
<accession>A0A7C3N5V8</accession>
<name>A0A7C3N5V8_UNCW3</name>
<keyword evidence="3" id="KW-0804">Transcription</keyword>
<dbReference type="Gene3D" id="1.10.10.10">
    <property type="entry name" value="Winged helix-like DNA-binding domain superfamily/Winged helix DNA-binding domain"/>
    <property type="match status" value="1"/>
</dbReference>
<dbReference type="SMART" id="SM00345">
    <property type="entry name" value="HTH_GNTR"/>
    <property type="match status" value="1"/>
</dbReference>
<evidence type="ECO:0000256" key="1">
    <source>
        <dbReference type="ARBA" id="ARBA00023015"/>
    </source>
</evidence>
<evidence type="ECO:0000256" key="3">
    <source>
        <dbReference type="ARBA" id="ARBA00023163"/>
    </source>
</evidence>
<feature type="domain" description="HTH gntR-type" evidence="4">
    <location>
        <begin position="11"/>
        <end position="79"/>
    </location>
</feature>
<evidence type="ECO:0000256" key="2">
    <source>
        <dbReference type="ARBA" id="ARBA00023125"/>
    </source>
</evidence>
<evidence type="ECO:0000259" key="4">
    <source>
        <dbReference type="PROSITE" id="PS50949"/>
    </source>
</evidence>
<dbReference type="PROSITE" id="PS50949">
    <property type="entry name" value="HTH_GNTR"/>
    <property type="match status" value="1"/>
</dbReference>